<keyword evidence="2" id="KW-1185">Reference proteome</keyword>
<protein>
    <submittedName>
        <fullName evidence="1">Uncharacterized protein</fullName>
    </submittedName>
</protein>
<comment type="caution">
    <text evidence="1">The sequence shown here is derived from an EMBL/GenBank/DDBJ whole genome shotgun (WGS) entry which is preliminary data.</text>
</comment>
<accession>A0ABQ7BVM0</accession>
<organism evidence="1 2">
    <name type="scientific">Brassica cretica</name>
    <name type="common">Mustard</name>
    <dbReference type="NCBI Taxonomy" id="69181"/>
    <lineage>
        <taxon>Eukaryota</taxon>
        <taxon>Viridiplantae</taxon>
        <taxon>Streptophyta</taxon>
        <taxon>Embryophyta</taxon>
        <taxon>Tracheophyta</taxon>
        <taxon>Spermatophyta</taxon>
        <taxon>Magnoliopsida</taxon>
        <taxon>eudicotyledons</taxon>
        <taxon>Gunneridae</taxon>
        <taxon>Pentapetalae</taxon>
        <taxon>rosids</taxon>
        <taxon>malvids</taxon>
        <taxon>Brassicales</taxon>
        <taxon>Brassicaceae</taxon>
        <taxon>Brassiceae</taxon>
        <taxon>Brassica</taxon>
    </lineage>
</organism>
<name>A0ABQ7BVM0_BRACR</name>
<proteinExistence type="predicted"/>
<dbReference type="Proteomes" id="UP000266723">
    <property type="component" value="Unassembled WGS sequence"/>
</dbReference>
<dbReference type="EMBL" id="QGKV02000832">
    <property type="protein sequence ID" value="KAF3543491.1"/>
    <property type="molecule type" value="Genomic_DNA"/>
</dbReference>
<reference evidence="1 2" key="1">
    <citation type="journal article" date="2020" name="BMC Genomics">
        <title>Intraspecific diversification of the crop wild relative Brassica cretica Lam. using demographic model selection.</title>
        <authorList>
            <person name="Kioukis A."/>
            <person name="Michalopoulou V.A."/>
            <person name="Briers L."/>
            <person name="Pirintsos S."/>
            <person name="Studholme D.J."/>
            <person name="Pavlidis P."/>
            <person name="Sarris P.F."/>
        </authorList>
    </citation>
    <scope>NUCLEOTIDE SEQUENCE [LARGE SCALE GENOMIC DNA]</scope>
    <source>
        <strain evidence="2">cv. PFS-1207/04</strain>
    </source>
</reference>
<sequence length="68" mass="7757">MQAACIPLVHPKRVFVTRVPILTPTREIHRMIQKLAQFTDIKCEDYGYEAGFSTLLIGREVSKGKEQP</sequence>
<gene>
    <name evidence="1" type="ORF">DY000_02005642</name>
</gene>
<evidence type="ECO:0000313" key="1">
    <source>
        <dbReference type="EMBL" id="KAF3543491.1"/>
    </source>
</evidence>
<evidence type="ECO:0000313" key="2">
    <source>
        <dbReference type="Proteomes" id="UP000266723"/>
    </source>
</evidence>